<evidence type="ECO:0000256" key="3">
    <source>
        <dbReference type="ARBA" id="ARBA00022723"/>
    </source>
</evidence>
<dbReference type="InterPro" id="IPR051198">
    <property type="entry name" value="BchE-like"/>
</dbReference>
<dbReference type="PROSITE" id="PS51332">
    <property type="entry name" value="B12_BINDING"/>
    <property type="match status" value="1"/>
</dbReference>
<keyword evidence="4" id="KW-0408">Iron</keyword>
<evidence type="ECO:0000256" key="2">
    <source>
        <dbReference type="ARBA" id="ARBA00022691"/>
    </source>
</evidence>
<dbReference type="GO" id="GO:0031419">
    <property type="term" value="F:cobalamin binding"/>
    <property type="evidence" value="ECO:0007669"/>
    <property type="project" value="InterPro"/>
</dbReference>
<feature type="domain" description="B12-binding" evidence="6">
    <location>
        <begin position="1"/>
        <end position="146"/>
    </location>
</feature>
<dbReference type="InterPro" id="IPR023969">
    <property type="entry name" value="CHP04072_B12-bd/rSAM"/>
</dbReference>
<evidence type="ECO:0000256" key="4">
    <source>
        <dbReference type="ARBA" id="ARBA00023004"/>
    </source>
</evidence>
<evidence type="ECO:0000259" key="6">
    <source>
        <dbReference type="PROSITE" id="PS51332"/>
    </source>
</evidence>
<keyword evidence="2" id="KW-0949">S-adenosyl-L-methionine</keyword>
<dbReference type="InterPro" id="IPR006638">
    <property type="entry name" value="Elp3/MiaA/NifB-like_rSAM"/>
</dbReference>
<reference evidence="8 9" key="1">
    <citation type="journal article" date="2016" name="Nat. Commun.">
        <title>Thousands of microbial genomes shed light on interconnected biogeochemical processes in an aquifer system.</title>
        <authorList>
            <person name="Anantharaman K."/>
            <person name="Brown C.T."/>
            <person name="Hug L.A."/>
            <person name="Sharon I."/>
            <person name="Castelle C.J."/>
            <person name="Probst A.J."/>
            <person name="Thomas B.C."/>
            <person name="Singh A."/>
            <person name="Wilkins M.J."/>
            <person name="Karaoz U."/>
            <person name="Brodie E.L."/>
            <person name="Williams K.H."/>
            <person name="Hubbard S.S."/>
            <person name="Banfield J.F."/>
        </authorList>
    </citation>
    <scope>NUCLEOTIDE SEQUENCE [LARGE SCALE GENOMIC DNA]</scope>
</reference>
<dbReference type="GO" id="GO:0005829">
    <property type="term" value="C:cytosol"/>
    <property type="evidence" value="ECO:0007669"/>
    <property type="project" value="TreeGrafter"/>
</dbReference>
<dbReference type="InterPro" id="IPR058240">
    <property type="entry name" value="rSAM_sf"/>
</dbReference>
<dbReference type="SMART" id="SM00729">
    <property type="entry name" value="Elp3"/>
    <property type="match status" value="1"/>
</dbReference>
<dbReference type="Gene3D" id="3.80.30.20">
    <property type="entry name" value="tm_1862 like domain"/>
    <property type="match status" value="1"/>
</dbReference>
<dbReference type="InterPro" id="IPR007197">
    <property type="entry name" value="rSAM"/>
</dbReference>
<dbReference type="InterPro" id="IPR023404">
    <property type="entry name" value="rSAM_horseshoe"/>
</dbReference>
<dbReference type="Pfam" id="PF04055">
    <property type="entry name" value="Radical_SAM"/>
    <property type="match status" value="1"/>
</dbReference>
<dbReference type="STRING" id="1817768.A3A87_00665"/>
<sequence length="488" mass="53631">MRVLLVSANRERIPDPIFPLGLAYVAAAARRAGHSIAVTDLCFGRRPLYDLRRRVNEFKPDVIGLSIRNVDNAAYPLTVDYLDRHREVVDSVRAVTRAPVVLGGSAFSILPVPYMQALDGDWGIAGEGEQAFVQLLAALARGTDPAGLPGVVSRNESDASASTMVPVQRPADWATGLRPARDLFDYPRYVRRGGMGNVQTKRGCVFKCSYCTYPLLEGNRFRAREAGDVVDEVEALMKDYGRHAVFFVDSILNFPQDHVENLCQEILRRRLRLRWSCYATPVKLGREQASLMARAGCDGLELGSDAVEDGQLGRLGKSFDAETVARANAHCLKAGLRVCHTLIFGAPGETEASVRASCEALRAMRPTAVVAMAGVRLYPGTPLTLRLAAEGRILPGEVGLQPFFYVEPAVRDFLPGYLQRQALAAGNWVLPGLSPPLLPTSQRLLRALGISGPLWRLLRFSAMRAASRTKFRRPNTSWGIPNLRRKVL</sequence>
<dbReference type="SFLD" id="SFLDG01082">
    <property type="entry name" value="B12-binding_domain_containing"/>
    <property type="match status" value="1"/>
</dbReference>
<dbReference type="NCBIfam" id="TIGR04072">
    <property type="entry name" value="rSAM_ladder_B12"/>
    <property type="match status" value="1"/>
</dbReference>
<evidence type="ECO:0000256" key="5">
    <source>
        <dbReference type="ARBA" id="ARBA00023014"/>
    </source>
</evidence>
<dbReference type="PANTHER" id="PTHR43409:SF16">
    <property type="entry name" value="SLR0320 PROTEIN"/>
    <property type="match status" value="1"/>
</dbReference>
<dbReference type="GO" id="GO:0046872">
    <property type="term" value="F:metal ion binding"/>
    <property type="evidence" value="ECO:0007669"/>
    <property type="project" value="UniProtKB-KW"/>
</dbReference>
<dbReference type="InterPro" id="IPR006158">
    <property type="entry name" value="Cobalamin-bd"/>
</dbReference>
<comment type="caution">
    <text evidence="8">The sequence shown here is derived from an EMBL/GenBank/DDBJ whole genome shotgun (WGS) entry which is preliminary data.</text>
</comment>
<comment type="cofactor">
    <cofactor evidence="1">
        <name>[4Fe-4S] cluster</name>
        <dbReference type="ChEBI" id="CHEBI:49883"/>
    </cofactor>
</comment>
<dbReference type="EMBL" id="MFTC01000051">
    <property type="protein sequence ID" value="OGI51105.1"/>
    <property type="molecule type" value="Genomic_DNA"/>
</dbReference>
<dbReference type="GO" id="GO:0051539">
    <property type="term" value="F:4 iron, 4 sulfur cluster binding"/>
    <property type="evidence" value="ECO:0007669"/>
    <property type="project" value="UniProtKB-KW"/>
</dbReference>
<organism evidence="8 9">
    <name type="scientific">Candidatus Muproteobacteria bacterium RIFCSPLOWO2_01_FULL_60_18</name>
    <dbReference type="NCBI Taxonomy" id="1817768"/>
    <lineage>
        <taxon>Bacteria</taxon>
        <taxon>Pseudomonadati</taxon>
        <taxon>Pseudomonadota</taxon>
        <taxon>Candidatus Muproteobacteria</taxon>
    </lineage>
</organism>
<dbReference type="SFLD" id="SFLDG01123">
    <property type="entry name" value="methyltransferase_(Class_B)"/>
    <property type="match status" value="1"/>
</dbReference>
<dbReference type="InterPro" id="IPR034466">
    <property type="entry name" value="Methyltransferase_Class_B"/>
</dbReference>
<gene>
    <name evidence="8" type="ORF">A3A87_00665</name>
</gene>
<evidence type="ECO:0000256" key="1">
    <source>
        <dbReference type="ARBA" id="ARBA00001966"/>
    </source>
</evidence>
<evidence type="ECO:0000259" key="7">
    <source>
        <dbReference type="PROSITE" id="PS51918"/>
    </source>
</evidence>
<protein>
    <submittedName>
        <fullName evidence="8">Uncharacterized protein</fullName>
    </submittedName>
</protein>
<proteinExistence type="predicted"/>
<evidence type="ECO:0000313" key="9">
    <source>
        <dbReference type="Proteomes" id="UP000179037"/>
    </source>
</evidence>
<evidence type="ECO:0000313" key="8">
    <source>
        <dbReference type="EMBL" id="OGI51105.1"/>
    </source>
</evidence>
<keyword evidence="5" id="KW-0411">Iron-sulfur</keyword>
<keyword evidence="3" id="KW-0479">Metal-binding</keyword>
<feature type="domain" description="Radical SAM core" evidence="7">
    <location>
        <begin position="190"/>
        <end position="418"/>
    </location>
</feature>
<dbReference type="Pfam" id="PF02310">
    <property type="entry name" value="B12-binding"/>
    <property type="match status" value="1"/>
</dbReference>
<dbReference type="PANTHER" id="PTHR43409">
    <property type="entry name" value="ANAEROBIC MAGNESIUM-PROTOPORPHYRIN IX MONOMETHYL ESTER CYCLASE-RELATED"/>
    <property type="match status" value="1"/>
</dbReference>
<accession>A0A1F6U154</accession>
<dbReference type="PROSITE" id="PS51918">
    <property type="entry name" value="RADICAL_SAM"/>
    <property type="match status" value="1"/>
</dbReference>
<dbReference type="SFLD" id="SFLDS00029">
    <property type="entry name" value="Radical_SAM"/>
    <property type="match status" value="1"/>
</dbReference>
<name>A0A1F6U154_9PROT</name>
<dbReference type="SUPFAM" id="SSF102114">
    <property type="entry name" value="Radical SAM enzymes"/>
    <property type="match status" value="1"/>
</dbReference>
<dbReference type="GO" id="GO:0003824">
    <property type="term" value="F:catalytic activity"/>
    <property type="evidence" value="ECO:0007669"/>
    <property type="project" value="InterPro"/>
</dbReference>
<dbReference type="Proteomes" id="UP000179037">
    <property type="component" value="Unassembled WGS sequence"/>
</dbReference>
<dbReference type="AlphaFoldDB" id="A0A1F6U154"/>
<dbReference type="Gene3D" id="3.40.50.280">
    <property type="entry name" value="Cobalamin-binding domain"/>
    <property type="match status" value="1"/>
</dbReference>